<comment type="caution">
    <text evidence="2">The sequence shown here is derived from an EMBL/GenBank/DDBJ whole genome shotgun (WGS) entry which is preliminary data.</text>
</comment>
<evidence type="ECO:0000313" key="2">
    <source>
        <dbReference type="EMBL" id="MCF0265408.1"/>
    </source>
</evidence>
<name>A0A8X8GM25_ACIGI</name>
<dbReference type="RefSeq" id="WP_151957638.1">
    <property type="nucleotide sequence ID" value="NZ_BKVV01000069.1"/>
</dbReference>
<evidence type="ECO:0008006" key="4">
    <source>
        <dbReference type="Google" id="ProtNLM"/>
    </source>
</evidence>
<protein>
    <recommendedName>
        <fullName evidence="4">YHS domain-containing protein</fullName>
    </recommendedName>
</protein>
<evidence type="ECO:0000256" key="1">
    <source>
        <dbReference type="SAM" id="SignalP"/>
    </source>
</evidence>
<dbReference type="AlphaFoldDB" id="A0A8X8GM25"/>
<accession>A0A8X8GM25</accession>
<proteinExistence type="predicted"/>
<keyword evidence="1" id="KW-0732">Signal</keyword>
<organism evidence="2 3">
    <name type="scientific">Acinetobacter guillouiae</name>
    <name type="common">Acinetobacter genomosp. 11</name>
    <dbReference type="NCBI Taxonomy" id="106649"/>
    <lineage>
        <taxon>Bacteria</taxon>
        <taxon>Pseudomonadati</taxon>
        <taxon>Pseudomonadota</taxon>
        <taxon>Gammaproteobacteria</taxon>
        <taxon>Moraxellales</taxon>
        <taxon>Moraxellaceae</taxon>
        <taxon>Acinetobacter</taxon>
    </lineage>
</organism>
<evidence type="ECO:0000313" key="3">
    <source>
        <dbReference type="Proteomes" id="UP000887320"/>
    </source>
</evidence>
<feature type="signal peptide" evidence="1">
    <location>
        <begin position="1"/>
        <end position="19"/>
    </location>
</feature>
<gene>
    <name evidence="2" type="ORF">KW868_13205</name>
</gene>
<sequence length="111" mass="12666">MKKILFVLTCISISHFAYAKTQNYILTNGGGVDDNGLLLKNTQGKTIYAYCNQKCGQWFDHDEETGGQILKKEYIEKKVQADIQFEKNADRVAGPSADESFYFIKQIKFIE</sequence>
<feature type="chain" id="PRO_5036468192" description="YHS domain-containing protein" evidence="1">
    <location>
        <begin position="20"/>
        <end position="111"/>
    </location>
</feature>
<dbReference type="EMBL" id="JAHWXT010000004">
    <property type="protein sequence ID" value="MCF0265408.1"/>
    <property type="molecule type" value="Genomic_DNA"/>
</dbReference>
<dbReference type="Proteomes" id="UP000887320">
    <property type="component" value="Unassembled WGS sequence"/>
</dbReference>
<reference evidence="2" key="1">
    <citation type="submission" date="2021-07" db="EMBL/GenBank/DDBJ databases">
        <authorList>
            <person name="Fernandez M."/>
            <person name="Pereira P."/>
            <person name="Torres Tejerizo G.A."/>
            <person name="Gonzalez P."/>
            <person name="Agostini E."/>
        </authorList>
    </citation>
    <scope>NUCLEOTIDE SEQUENCE</scope>
    <source>
        <strain evidence="2">SFC 500-1A</strain>
    </source>
</reference>